<dbReference type="PANTHER" id="PTHR37422:SF21">
    <property type="entry name" value="EXOQ-LIKE PROTEIN"/>
    <property type="match status" value="1"/>
</dbReference>
<dbReference type="InterPro" id="IPR011990">
    <property type="entry name" value="TPR-like_helical_dom_sf"/>
</dbReference>
<dbReference type="Pfam" id="PF04932">
    <property type="entry name" value="Wzy_C"/>
    <property type="match status" value="1"/>
</dbReference>
<feature type="transmembrane region" description="Helical" evidence="5">
    <location>
        <begin position="245"/>
        <end position="262"/>
    </location>
</feature>
<evidence type="ECO:0000313" key="9">
    <source>
        <dbReference type="EMBL" id="MCE2594283.1"/>
    </source>
</evidence>
<feature type="domain" description="Virulence factor membrane-bound polymerase C-terminal" evidence="7">
    <location>
        <begin position="371"/>
        <end position="548"/>
    </location>
</feature>
<keyword evidence="3 5" id="KW-1133">Transmembrane helix</keyword>
<evidence type="ECO:0000256" key="2">
    <source>
        <dbReference type="ARBA" id="ARBA00022692"/>
    </source>
</evidence>
<feature type="transmembrane region" description="Helical" evidence="5">
    <location>
        <begin position="69"/>
        <end position="87"/>
    </location>
</feature>
<keyword evidence="10" id="KW-1185">Reference proteome</keyword>
<dbReference type="EMBL" id="JAIMJA010000004">
    <property type="protein sequence ID" value="MCE2594283.1"/>
    <property type="molecule type" value="Genomic_DNA"/>
</dbReference>
<dbReference type="Proteomes" id="UP001201273">
    <property type="component" value="Unassembled WGS sequence"/>
</dbReference>
<accession>A0ABS8W6V7</accession>
<feature type="transmembrane region" description="Helical" evidence="5">
    <location>
        <begin position="366"/>
        <end position="383"/>
    </location>
</feature>
<dbReference type="RefSeq" id="WP_233051841.1">
    <property type="nucleotide sequence ID" value="NZ_JAIMJA010000004.1"/>
</dbReference>
<dbReference type="PANTHER" id="PTHR37422">
    <property type="entry name" value="TEICHURONIC ACID BIOSYNTHESIS PROTEIN TUAE"/>
    <property type="match status" value="1"/>
</dbReference>
<feature type="transmembrane region" description="Helical" evidence="5">
    <location>
        <begin position="39"/>
        <end position="57"/>
    </location>
</feature>
<gene>
    <name evidence="9" type="ORF">K6Y31_05575</name>
</gene>
<evidence type="ECO:0000256" key="1">
    <source>
        <dbReference type="ARBA" id="ARBA00004141"/>
    </source>
</evidence>
<comment type="caution">
    <text evidence="9">The sequence shown here is derived from an EMBL/GenBank/DDBJ whole genome shotgun (WGS) entry which is preliminary data.</text>
</comment>
<feature type="transmembrane region" description="Helical" evidence="5">
    <location>
        <begin position="335"/>
        <end position="359"/>
    </location>
</feature>
<evidence type="ECO:0000256" key="4">
    <source>
        <dbReference type="ARBA" id="ARBA00023136"/>
    </source>
</evidence>
<feature type="domain" description="Protein glycosylation ligase" evidence="8">
    <location>
        <begin position="163"/>
        <end position="187"/>
    </location>
</feature>
<evidence type="ECO:0000256" key="5">
    <source>
        <dbReference type="SAM" id="Phobius"/>
    </source>
</evidence>
<feature type="transmembrane region" description="Helical" evidence="5">
    <location>
        <begin position="7"/>
        <end position="27"/>
    </location>
</feature>
<feature type="transmembrane region" description="Helical" evidence="5">
    <location>
        <begin position="428"/>
        <end position="449"/>
    </location>
</feature>
<feature type="transmembrane region" description="Helical" evidence="5">
    <location>
        <begin position="199"/>
        <end position="216"/>
    </location>
</feature>
<evidence type="ECO:0000259" key="8">
    <source>
        <dbReference type="Pfam" id="PF15864"/>
    </source>
</evidence>
<organism evidence="9 10">
    <name type="scientific">Motilimonas cestriensis</name>
    <dbReference type="NCBI Taxonomy" id="2742685"/>
    <lineage>
        <taxon>Bacteria</taxon>
        <taxon>Pseudomonadati</taxon>
        <taxon>Pseudomonadota</taxon>
        <taxon>Gammaproteobacteria</taxon>
        <taxon>Alteromonadales</taxon>
        <taxon>Alteromonadales genera incertae sedis</taxon>
        <taxon>Motilimonas</taxon>
    </lineage>
</organism>
<evidence type="ECO:0000259" key="7">
    <source>
        <dbReference type="Pfam" id="PF11846"/>
    </source>
</evidence>
<dbReference type="InterPro" id="IPR051533">
    <property type="entry name" value="WaaL-like"/>
</dbReference>
<evidence type="ECO:0000256" key="3">
    <source>
        <dbReference type="ARBA" id="ARBA00022989"/>
    </source>
</evidence>
<sequence length="583" mass="66062">MDQSRSRLNITFTVVFALFCLIGMHYFQHNQGGAGLDLPMNPVAWCFISILIGLGLWQISIAQTIRYDLMSMAGFIAFALLVIPVFYPNGFFADASYGRLFGFIGGILLLFAMQQLNLSKQNWLLLLFLIVCAGFIQNIYSLTQMYLLKPGNILGFDVNYGRPYGIFQQPNVLASFTATSLLLSCYLVQKLPPKGRPALTAFLLAQCFLSAWVIYISASRTGYLGAVIGLVLIAPWLLQQSKKRFSWVIIAIALGLSTHFIISDGSVSRNKEELAKAGARALQYEQSWHMMLEKPLTGWGYGNFENSFLTNRAERIQAEGVPFVLENLTHPHNELMYWGVEGGIVPLLGLLILAITFIYLLSRFQWRKALAFLALVFPLTLHSQTEYPFYHAAATWFIFIVLVAYISHKGRLQKEIIFRPYLLVKCNAILIPLLTCAFMITAVQTNYLVTKFERSGRTDIDLLMQVVNPLALTTRLEFNIFTLRMLVGEKLNKPEELEAYVTWASEFVKHTPRANIYYNLAYAYRLLNQEQKSQAVIEYARFLYPNNELLKTDLAEVMRDVEKAPSEVVEMLGTVSKAEPVIN</sequence>
<feature type="domain" description="O-antigen ligase-related" evidence="6">
    <location>
        <begin position="207"/>
        <end position="350"/>
    </location>
</feature>
<feature type="transmembrane region" description="Helical" evidence="5">
    <location>
        <begin position="389"/>
        <end position="407"/>
    </location>
</feature>
<feature type="transmembrane region" description="Helical" evidence="5">
    <location>
        <begin position="167"/>
        <end position="187"/>
    </location>
</feature>
<dbReference type="InterPro" id="IPR031726">
    <property type="entry name" value="PglL_A"/>
</dbReference>
<evidence type="ECO:0000259" key="6">
    <source>
        <dbReference type="Pfam" id="PF04932"/>
    </source>
</evidence>
<reference evidence="9 10" key="1">
    <citation type="journal article" date="2022" name="Environ. Microbiol. Rep.">
        <title>Eco-phylogenetic analyses reveal divergent evolution of vitamin B12 metabolism in the marine bacterial family 'Psychromonadaceae'.</title>
        <authorList>
            <person name="Jin X."/>
            <person name="Yang Y."/>
            <person name="Cao H."/>
            <person name="Gao B."/>
            <person name="Zhao Z."/>
        </authorList>
    </citation>
    <scope>NUCLEOTIDE SEQUENCE [LARGE SCALE GENOMIC DNA]</scope>
    <source>
        <strain evidence="9 10">MKS20</strain>
    </source>
</reference>
<dbReference type="Pfam" id="PF11846">
    <property type="entry name" value="Wzy_C_2"/>
    <property type="match status" value="1"/>
</dbReference>
<dbReference type="Pfam" id="PF15864">
    <property type="entry name" value="PglL_A"/>
    <property type="match status" value="1"/>
</dbReference>
<dbReference type="InterPro" id="IPR007016">
    <property type="entry name" value="O-antigen_ligase-rel_domated"/>
</dbReference>
<feature type="transmembrane region" description="Helical" evidence="5">
    <location>
        <begin position="99"/>
        <end position="116"/>
    </location>
</feature>
<comment type="subcellular location">
    <subcellularLocation>
        <location evidence="1">Membrane</location>
        <topology evidence="1">Multi-pass membrane protein</topology>
    </subcellularLocation>
</comment>
<dbReference type="SUPFAM" id="SSF48452">
    <property type="entry name" value="TPR-like"/>
    <property type="match status" value="1"/>
</dbReference>
<proteinExistence type="predicted"/>
<name>A0ABS8W6V7_9GAMM</name>
<feature type="transmembrane region" description="Helical" evidence="5">
    <location>
        <begin position="222"/>
        <end position="238"/>
    </location>
</feature>
<feature type="transmembrane region" description="Helical" evidence="5">
    <location>
        <begin position="123"/>
        <end position="147"/>
    </location>
</feature>
<protein>
    <submittedName>
        <fullName evidence="9">PglL family O-oligosaccharyltransferase</fullName>
    </submittedName>
</protein>
<keyword evidence="4 5" id="KW-0472">Membrane</keyword>
<evidence type="ECO:0000313" key="10">
    <source>
        <dbReference type="Proteomes" id="UP001201273"/>
    </source>
</evidence>
<keyword evidence="2 5" id="KW-0812">Transmembrane</keyword>
<dbReference type="InterPro" id="IPR021797">
    <property type="entry name" value="Wzy_C_2"/>
</dbReference>